<accession>A0A0B2UUP5</accession>
<reference evidence="2 3" key="1">
    <citation type="submission" date="2014-11" db="EMBL/GenBank/DDBJ databases">
        <title>Genetic blueprint of the zoonotic pathogen Toxocara canis.</title>
        <authorList>
            <person name="Zhu X.-Q."/>
            <person name="Korhonen P.K."/>
            <person name="Cai H."/>
            <person name="Young N.D."/>
            <person name="Nejsum P."/>
            <person name="von Samson-Himmelstjerna G."/>
            <person name="Boag P.R."/>
            <person name="Tan P."/>
            <person name="Li Q."/>
            <person name="Min J."/>
            <person name="Yang Y."/>
            <person name="Wang X."/>
            <person name="Fang X."/>
            <person name="Hall R.S."/>
            <person name="Hofmann A."/>
            <person name="Sternberg P.W."/>
            <person name="Jex A.R."/>
            <person name="Gasser R.B."/>
        </authorList>
    </citation>
    <scope>NUCLEOTIDE SEQUENCE [LARGE SCALE GENOMIC DNA]</scope>
    <source>
        <strain evidence="2">PN_DK_2014</strain>
    </source>
</reference>
<dbReference type="InterPro" id="IPR008173">
    <property type="entry name" value="Adenylyl_cyclase_CyaB"/>
</dbReference>
<dbReference type="PANTHER" id="PTHR21028:SF2">
    <property type="entry name" value="CYTH DOMAIN-CONTAINING PROTEIN"/>
    <property type="match status" value="1"/>
</dbReference>
<dbReference type="SUPFAM" id="SSF55154">
    <property type="entry name" value="CYTH-like phosphatases"/>
    <property type="match status" value="1"/>
</dbReference>
<name>A0A0B2UUP5_TOXCA</name>
<dbReference type="GO" id="GO:0016462">
    <property type="term" value="F:pyrophosphatase activity"/>
    <property type="evidence" value="ECO:0007669"/>
    <property type="project" value="UniProtKB-ARBA"/>
</dbReference>
<proteinExistence type="predicted"/>
<evidence type="ECO:0000313" key="3">
    <source>
        <dbReference type="Proteomes" id="UP000031036"/>
    </source>
</evidence>
<gene>
    <name evidence="2" type="ORF">Tcan_17574</name>
</gene>
<feature type="domain" description="CYTH" evidence="1">
    <location>
        <begin position="1"/>
        <end position="142"/>
    </location>
</feature>
<dbReference type="OrthoDB" id="6159137at2759"/>
<dbReference type="InterPro" id="IPR023577">
    <property type="entry name" value="CYTH_domain"/>
</dbReference>
<dbReference type="CDD" id="cd07890">
    <property type="entry name" value="CYTH-like_AC_IV-like"/>
    <property type="match status" value="1"/>
</dbReference>
<dbReference type="STRING" id="6265.A0A0B2UUP5"/>
<keyword evidence="3" id="KW-1185">Reference proteome</keyword>
<dbReference type="Proteomes" id="UP000031036">
    <property type="component" value="Unassembled WGS sequence"/>
</dbReference>
<dbReference type="Pfam" id="PF01928">
    <property type="entry name" value="CYTH"/>
    <property type="match status" value="1"/>
</dbReference>
<protein>
    <recommendedName>
        <fullName evidence="1">CYTH domain-containing protein</fullName>
    </recommendedName>
</protein>
<dbReference type="InterPro" id="IPR033469">
    <property type="entry name" value="CYTH-like_dom_sf"/>
</dbReference>
<sequence>MLHQHDIFFRSPHGRLKLRVFKGSDKEESELIFYDRPDCDGPKLSDFHKVRIEDHKNLKKILALSMGILGEVKKRRILFIYEQTRIHIDEVEGLGSFMELEVCLRDEQTPEDGQSIAEQIMRKLDIKSSQLVSGAYMDALLNAKALPVPQ</sequence>
<evidence type="ECO:0000259" key="1">
    <source>
        <dbReference type="PROSITE" id="PS51707"/>
    </source>
</evidence>
<dbReference type="SMART" id="SM01118">
    <property type="entry name" value="CYTH"/>
    <property type="match status" value="1"/>
</dbReference>
<dbReference type="OMA" id="TRIHMDE"/>
<dbReference type="AlphaFoldDB" id="A0A0B2UUP5"/>
<dbReference type="EMBL" id="JPKZ01003244">
    <property type="protein sequence ID" value="KHN72580.1"/>
    <property type="molecule type" value="Genomic_DNA"/>
</dbReference>
<evidence type="ECO:0000313" key="2">
    <source>
        <dbReference type="EMBL" id="KHN72580.1"/>
    </source>
</evidence>
<organism evidence="2 3">
    <name type="scientific">Toxocara canis</name>
    <name type="common">Canine roundworm</name>
    <dbReference type="NCBI Taxonomy" id="6265"/>
    <lineage>
        <taxon>Eukaryota</taxon>
        <taxon>Metazoa</taxon>
        <taxon>Ecdysozoa</taxon>
        <taxon>Nematoda</taxon>
        <taxon>Chromadorea</taxon>
        <taxon>Rhabditida</taxon>
        <taxon>Spirurina</taxon>
        <taxon>Ascaridomorpha</taxon>
        <taxon>Ascaridoidea</taxon>
        <taxon>Toxocaridae</taxon>
        <taxon>Toxocara</taxon>
    </lineage>
</organism>
<dbReference type="Gene3D" id="2.40.320.10">
    <property type="entry name" value="Hypothetical Protein Pfu-838710-001"/>
    <property type="match status" value="1"/>
</dbReference>
<comment type="caution">
    <text evidence="2">The sequence shown here is derived from an EMBL/GenBank/DDBJ whole genome shotgun (WGS) entry which is preliminary data.</text>
</comment>
<dbReference type="PANTHER" id="PTHR21028">
    <property type="entry name" value="SI:CH211-156B7.4"/>
    <property type="match status" value="1"/>
</dbReference>
<dbReference type="PROSITE" id="PS51707">
    <property type="entry name" value="CYTH"/>
    <property type="match status" value="1"/>
</dbReference>